<accession>E6Q3U9</accession>
<name>E6Q3U9_9ZZZZ</name>
<gene>
    <name evidence="2" type="ORF">CARN4_0854</name>
</gene>
<evidence type="ECO:0000313" key="2">
    <source>
        <dbReference type="EMBL" id="CBI01860.1"/>
    </source>
</evidence>
<comment type="caution">
    <text evidence="2">The sequence shown here is derived from an EMBL/GenBank/DDBJ whole genome shotgun (WGS) entry which is preliminary data.</text>
</comment>
<evidence type="ECO:0000256" key="1">
    <source>
        <dbReference type="SAM" id="MobiDB-lite"/>
    </source>
</evidence>
<dbReference type="EMBL" id="CABO01000027">
    <property type="protein sequence ID" value="CBI01860.1"/>
    <property type="molecule type" value="Genomic_DNA"/>
</dbReference>
<dbReference type="AlphaFoldDB" id="E6Q3U9"/>
<reference evidence="2" key="1">
    <citation type="submission" date="2009-10" db="EMBL/GenBank/DDBJ databases">
        <title>Diversity of trophic interactions inside an arsenic-rich microbial ecosystem.</title>
        <authorList>
            <person name="Bertin P.N."/>
            <person name="Heinrich-Salmeron A."/>
            <person name="Pelletier E."/>
            <person name="Goulhen-Chollet F."/>
            <person name="Arsene-Ploetze F."/>
            <person name="Gallien S."/>
            <person name="Calteau A."/>
            <person name="Vallenet D."/>
            <person name="Casiot C."/>
            <person name="Chane-Woon-Ming B."/>
            <person name="Giloteaux L."/>
            <person name="Barakat M."/>
            <person name="Bonnefoy V."/>
            <person name="Bruneel O."/>
            <person name="Chandler M."/>
            <person name="Cleiss J."/>
            <person name="Duran R."/>
            <person name="Elbaz-Poulichet F."/>
            <person name="Fonknechten N."/>
            <person name="Lauga B."/>
            <person name="Mornico D."/>
            <person name="Ortet P."/>
            <person name="Schaeffer C."/>
            <person name="Siguier P."/>
            <person name="Alexander Thil Smith A."/>
            <person name="Van Dorsselaer A."/>
            <person name="Weissenbach J."/>
            <person name="Medigue C."/>
            <person name="Le Paslier D."/>
        </authorList>
    </citation>
    <scope>NUCLEOTIDE SEQUENCE</scope>
</reference>
<organism evidence="2">
    <name type="scientific">mine drainage metagenome</name>
    <dbReference type="NCBI Taxonomy" id="410659"/>
    <lineage>
        <taxon>unclassified sequences</taxon>
        <taxon>metagenomes</taxon>
        <taxon>ecological metagenomes</taxon>
    </lineage>
</organism>
<feature type="region of interest" description="Disordered" evidence="1">
    <location>
        <begin position="27"/>
        <end position="46"/>
    </location>
</feature>
<protein>
    <submittedName>
        <fullName evidence="2">Uncharacterized protein</fullName>
    </submittedName>
</protein>
<sequence>MCVHVDETRRENQRPCVDPLSRFETRAVANPRDPLSDEGDIGGKAFSPTSIHNARLLENHFEQF</sequence>
<proteinExistence type="predicted"/>